<organism evidence="2 3">
    <name type="scientific">Actinoplanes sandaracinus</name>
    <dbReference type="NCBI Taxonomy" id="3045177"/>
    <lineage>
        <taxon>Bacteria</taxon>
        <taxon>Bacillati</taxon>
        <taxon>Actinomycetota</taxon>
        <taxon>Actinomycetes</taxon>
        <taxon>Micromonosporales</taxon>
        <taxon>Micromonosporaceae</taxon>
        <taxon>Actinoplanes</taxon>
    </lineage>
</organism>
<gene>
    <name evidence="2" type="ORF">QLQ12_09475</name>
</gene>
<protein>
    <submittedName>
        <fullName evidence="2">Uncharacterized protein</fullName>
    </submittedName>
</protein>
<dbReference type="Proteomes" id="UP001241758">
    <property type="component" value="Unassembled WGS sequence"/>
</dbReference>
<name>A0ABT6WGH3_9ACTN</name>
<proteinExistence type="predicted"/>
<feature type="transmembrane region" description="Helical" evidence="1">
    <location>
        <begin position="59"/>
        <end position="79"/>
    </location>
</feature>
<reference evidence="2 3" key="1">
    <citation type="submission" date="2023-05" db="EMBL/GenBank/DDBJ databases">
        <title>Actinoplanes sp. NEAU-A12 genome sequencing.</title>
        <authorList>
            <person name="Wang Z.-S."/>
        </authorList>
    </citation>
    <scope>NUCLEOTIDE SEQUENCE [LARGE SCALE GENOMIC DNA]</scope>
    <source>
        <strain evidence="2 3">NEAU-A12</strain>
    </source>
</reference>
<dbReference type="EMBL" id="JASCTH010000005">
    <property type="protein sequence ID" value="MDI6098828.1"/>
    <property type="molecule type" value="Genomic_DNA"/>
</dbReference>
<dbReference type="RefSeq" id="WP_282758704.1">
    <property type="nucleotide sequence ID" value="NZ_JASCTH010000005.1"/>
</dbReference>
<keyword evidence="1" id="KW-0472">Membrane</keyword>
<evidence type="ECO:0000313" key="2">
    <source>
        <dbReference type="EMBL" id="MDI6098828.1"/>
    </source>
</evidence>
<evidence type="ECO:0000256" key="1">
    <source>
        <dbReference type="SAM" id="Phobius"/>
    </source>
</evidence>
<keyword evidence="1" id="KW-1133">Transmembrane helix</keyword>
<evidence type="ECO:0000313" key="3">
    <source>
        <dbReference type="Proteomes" id="UP001241758"/>
    </source>
</evidence>
<feature type="transmembrane region" description="Helical" evidence="1">
    <location>
        <begin position="123"/>
        <end position="144"/>
    </location>
</feature>
<keyword evidence="1" id="KW-0812">Transmembrane</keyword>
<comment type="caution">
    <text evidence="2">The sequence shown here is derived from an EMBL/GenBank/DDBJ whole genome shotgun (WGS) entry which is preliminary data.</text>
</comment>
<accession>A0ABT6WGH3</accession>
<keyword evidence="3" id="KW-1185">Reference proteome</keyword>
<sequence>MTTSRTAPIVSCDVCGGGPSAYASFRAVVVILIGFHVRTRSGGFCRDCGLAVFREQQKFTLVAGWWGIPAPAGLIALLMNASQLARINRLPPPRYDAGPPPGIGNRFGRPLRPGRPVGQSPALIVPILLAVAFLIVCCGPRFLYD</sequence>